<proteinExistence type="predicted"/>
<protein>
    <submittedName>
        <fullName evidence="2">ORF6N domain-containing protein</fullName>
    </submittedName>
</protein>
<sequence>MSNLIISNIENRLISYQNHLVLVDRDVAELYGVQTKEINQAVVNNKDKFPKNYVIELTKEGKNELVKNFDRFEKLKHSTANPKAFTEKGLYMLATIIKSDLATQTTLQIIETFAKVRELSRNINGIMQTTDETEQKSLADRSNKILEEIIDVADDILTDEQDGELIETVTKFEFNLGFAKVSRSIKKIQK</sequence>
<dbReference type="RefSeq" id="WP_306375497.1">
    <property type="nucleotide sequence ID" value="NZ_JASAYT010000018.1"/>
</dbReference>
<dbReference type="Proteomes" id="UP001231736">
    <property type="component" value="Unassembled WGS sequence"/>
</dbReference>
<reference evidence="2" key="1">
    <citation type="journal article" date="2023" name="Front. Microbiol.">
        <title>Phylogeography and host specificity of Pasteurellaceae pathogenic to sea-farmed fish in the north-east Atlantic.</title>
        <authorList>
            <person name="Gulla S."/>
            <person name="Colquhoun D.J."/>
            <person name="Olsen A.B."/>
            <person name="Spilsberg B."/>
            <person name="Lagesen K."/>
            <person name="Aakesson C.P."/>
            <person name="Strom S."/>
            <person name="Manji F."/>
            <person name="Birkbeck T.H."/>
            <person name="Nilsen H.K."/>
        </authorList>
    </citation>
    <scope>NUCLEOTIDE SEQUENCE</scope>
    <source>
        <strain evidence="2">98B1</strain>
    </source>
</reference>
<organism evidence="2 3">
    <name type="scientific">Phocoenobacter skyensis</name>
    <dbReference type="NCBI Taxonomy" id="97481"/>
    <lineage>
        <taxon>Bacteria</taxon>
        <taxon>Pseudomonadati</taxon>
        <taxon>Pseudomonadota</taxon>
        <taxon>Gammaproteobacteria</taxon>
        <taxon>Pasteurellales</taxon>
        <taxon>Pasteurellaceae</taxon>
        <taxon>Phocoenobacter</taxon>
    </lineage>
</organism>
<feature type="domain" description="KilA-N DNA-binding" evidence="1">
    <location>
        <begin position="12"/>
        <end position="96"/>
    </location>
</feature>
<evidence type="ECO:0000313" key="3">
    <source>
        <dbReference type="Proteomes" id="UP001231736"/>
    </source>
</evidence>
<dbReference type="Pfam" id="PF10543">
    <property type="entry name" value="ORF6N"/>
    <property type="match status" value="1"/>
</dbReference>
<evidence type="ECO:0000313" key="2">
    <source>
        <dbReference type="EMBL" id="MDP8175107.1"/>
    </source>
</evidence>
<accession>A0AAJ6NE60</accession>
<name>A0AAJ6NE60_9PAST</name>
<dbReference type="AlphaFoldDB" id="A0AAJ6NE60"/>
<comment type="caution">
    <text evidence="2">The sequence shown here is derived from an EMBL/GenBank/DDBJ whole genome shotgun (WGS) entry which is preliminary data.</text>
</comment>
<dbReference type="InterPro" id="IPR018873">
    <property type="entry name" value="KilA-N_DNA-bd_domain"/>
</dbReference>
<evidence type="ECO:0000259" key="1">
    <source>
        <dbReference type="Pfam" id="PF10543"/>
    </source>
</evidence>
<gene>
    <name evidence="2" type="ORF">QJU97_06535</name>
</gene>
<dbReference type="EMBL" id="JASAYT010000018">
    <property type="protein sequence ID" value="MDP8175107.1"/>
    <property type="molecule type" value="Genomic_DNA"/>
</dbReference>